<dbReference type="AlphaFoldDB" id="A0AAN7P7H3"/>
<gene>
    <name evidence="2" type="ORF">RN001_010119</name>
</gene>
<evidence type="ECO:0000256" key="1">
    <source>
        <dbReference type="SAM" id="MobiDB-lite"/>
    </source>
</evidence>
<reference evidence="3" key="1">
    <citation type="submission" date="2023-01" db="EMBL/GenBank/DDBJ databases">
        <title>Key to firefly adult light organ development and bioluminescence: homeobox transcription factors regulate luciferase expression and transportation to peroxisome.</title>
        <authorList>
            <person name="Fu X."/>
        </authorList>
    </citation>
    <scope>NUCLEOTIDE SEQUENCE [LARGE SCALE GENOMIC DNA]</scope>
</reference>
<keyword evidence="3" id="KW-1185">Reference proteome</keyword>
<feature type="region of interest" description="Disordered" evidence="1">
    <location>
        <begin position="64"/>
        <end position="128"/>
    </location>
</feature>
<name>A0AAN7P7H3_9COLE</name>
<dbReference type="EMBL" id="JARPUR010000004">
    <property type="protein sequence ID" value="KAK4877613.1"/>
    <property type="molecule type" value="Genomic_DNA"/>
</dbReference>
<accession>A0AAN7P7H3</accession>
<evidence type="ECO:0000313" key="2">
    <source>
        <dbReference type="EMBL" id="KAK4877613.1"/>
    </source>
</evidence>
<feature type="compositionally biased region" description="Acidic residues" evidence="1">
    <location>
        <begin position="100"/>
        <end position="115"/>
    </location>
</feature>
<organism evidence="2 3">
    <name type="scientific">Aquatica leii</name>
    <dbReference type="NCBI Taxonomy" id="1421715"/>
    <lineage>
        <taxon>Eukaryota</taxon>
        <taxon>Metazoa</taxon>
        <taxon>Ecdysozoa</taxon>
        <taxon>Arthropoda</taxon>
        <taxon>Hexapoda</taxon>
        <taxon>Insecta</taxon>
        <taxon>Pterygota</taxon>
        <taxon>Neoptera</taxon>
        <taxon>Endopterygota</taxon>
        <taxon>Coleoptera</taxon>
        <taxon>Polyphaga</taxon>
        <taxon>Elateriformia</taxon>
        <taxon>Elateroidea</taxon>
        <taxon>Lampyridae</taxon>
        <taxon>Luciolinae</taxon>
        <taxon>Aquatica</taxon>
    </lineage>
</organism>
<evidence type="ECO:0000313" key="3">
    <source>
        <dbReference type="Proteomes" id="UP001353858"/>
    </source>
</evidence>
<comment type="caution">
    <text evidence="2">The sequence shown here is derived from an EMBL/GenBank/DDBJ whole genome shotgun (WGS) entry which is preliminary data.</text>
</comment>
<protein>
    <submittedName>
        <fullName evidence="2">Uncharacterized protein</fullName>
    </submittedName>
</protein>
<dbReference type="Proteomes" id="UP001353858">
    <property type="component" value="Unassembled WGS sequence"/>
</dbReference>
<proteinExistence type="predicted"/>
<sequence>MAESLSNKISVILNAAPVSFDPEDDCDDTTVQIEYNQDDNGSDDELNLSKFRKQNVELLEEVDHRYQGTRASRKSLLDDVSAEESNQKEASDSYDSSNETGEDDYMVLDYNDADDNTLPLCVPQKPTK</sequence>